<accession>A0ACB8TV08</accession>
<dbReference type="EMBL" id="MU274927">
    <property type="protein sequence ID" value="KAI0085862.1"/>
    <property type="molecule type" value="Genomic_DNA"/>
</dbReference>
<evidence type="ECO:0000313" key="1">
    <source>
        <dbReference type="EMBL" id="KAI0085862.1"/>
    </source>
</evidence>
<sequence length="149" mass="17107">MLQTHNETIPILGKCEVIMQTTRYTKELPFFYPLRTRTCNTSNTPIRLWFVQQSEASGLRSLFRFSTVESNWFMTVVGAIESSAVSESRAAQLSKQSWQDTLVFPCSGLHSCKDRLCRLYAIPCLGQPPWTSTIYWEPRTSIWAVVFSL</sequence>
<protein>
    <submittedName>
        <fullName evidence="1">Uncharacterized protein</fullName>
    </submittedName>
</protein>
<evidence type="ECO:0000313" key="2">
    <source>
        <dbReference type="Proteomes" id="UP001055072"/>
    </source>
</evidence>
<name>A0ACB8TV08_9APHY</name>
<comment type="caution">
    <text evidence="1">The sequence shown here is derived from an EMBL/GenBank/DDBJ whole genome shotgun (WGS) entry which is preliminary data.</text>
</comment>
<organism evidence="1 2">
    <name type="scientific">Irpex rosettiformis</name>
    <dbReference type="NCBI Taxonomy" id="378272"/>
    <lineage>
        <taxon>Eukaryota</taxon>
        <taxon>Fungi</taxon>
        <taxon>Dikarya</taxon>
        <taxon>Basidiomycota</taxon>
        <taxon>Agaricomycotina</taxon>
        <taxon>Agaricomycetes</taxon>
        <taxon>Polyporales</taxon>
        <taxon>Irpicaceae</taxon>
        <taxon>Irpex</taxon>
    </lineage>
</organism>
<proteinExistence type="predicted"/>
<gene>
    <name evidence="1" type="ORF">BDY19DRAFT_382016</name>
</gene>
<reference evidence="1" key="1">
    <citation type="journal article" date="2021" name="Environ. Microbiol.">
        <title>Gene family expansions and transcriptome signatures uncover fungal adaptations to wood decay.</title>
        <authorList>
            <person name="Hage H."/>
            <person name="Miyauchi S."/>
            <person name="Viragh M."/>
            <person name="Drula E."/>
            <person name="Min B."/>
            <person name="Chaduli D."/>
            <person name="Navarro D."/>
            <person name="Favel A."/>
            <person name="Norest M."/>
            <person name="Lesage-Meessen L."/>
            <person name="Balint B."/>
            <person name="Merenyi Z."/>
            <person name="de Eugenio L."/>
            <person name="Morin E."/>
            <person name="Martinez A.T."/>
            <person name="Baldrian P."/>
            <person name="Stursova M."/>
            <person name="Martinez M.J."/>
            <person name="Novotny C."/>
            <person name="Magnuson J.K."/>
            <person name="Spatafora J.W."/>
            <person name="Maurice S."/>
            <person name="Pangilinan J."/>
            <person name="Andreopoulos W."/>
            <person name="LaButti K."/>
            <person name="Hundley H."/>
            <person name="Na H."/>
            <person name="Kuo A."/>
            <person name="Barry K."/>
            <person name="Lipzen A."/>
            <person name="Henrissat B."/>
            <person name="Riley R."/>
            <person name="Ahrendt S."/>
            <person name="Nagy L.G."/>
            <person name="Grigoriev I.V."/>
            <person name="Martin F."/>
            <person name="Rosso M.N."/>
        </authorList>
    </citation>
    <scope>NUCLEOTIDE SEQUENCE</scope>
    <source>
        <strain evidence="1">CBS 384.51</strain>
    </source>
</reference>
<keyword evidence="2" id="KW-1185">Reference proteome</keyword>
<dbReference type="Proteomes" id="UP001055072">
    <property type="component" value="Unassembled WGS sequence"/>
</dbReference>